<dbReference type="Pfam" id="PF05158">
    <property type="entry name" value="RNA_pol_Rpc34"/>
    <property type="match status" value="1"/>
</dbReference>
<keyword evidence="8" id="KW-1185">Reference proteome</keyword>
<evidence type="ECO:0000256" key="3">
    <source>
        <dbReference type="ARBA" id="ARBA00022478"/>
    </source>
</evidence>
<feature type="compositionally biased region" description="Acidic residues" evidence="6">
    <location>
        <begin position="587"/>
        <end position="596"/>
    </location>
</feature>
<evidence type="ECO:0000313" key="7">
    <source>
        <dbReference type="EMBL" id="OCF31326.1"/>
    </source>
</evidence>
<dbReference type="EMBL" id="KV700135">
    <property type="protein sequence ID" value="OCF31326.1"/>
    <property type="molecule type" value="Genomic_DNA"/>
</dbReference>
<dbReference type="GO" id="GO:0005666">
    <property type="term" value="C:RNA polymerase III complex"/>
    <property type="evidence" value="ECO:0007669"/>
    <property type="project" value="InterPro"/>
</dbReference>
<evidence type="ECO:0000313" key="8">
    <source>
        <dbReference type="Proteomes" id="UP000092666"/>
    </source>
</evidence>
<dbReference type="InterPro" id="IPR036388">
    <property type="entry name" value="WH-like_DNA-bd_sf"/>
</dbReference>
<evidence type="ECO:0000256" key="2">
    <source>
        <dbReference type="ARBA" id="ARBA00011038"/>
    </source>
</evidence>
<dbReference type="OrthoDB" id="613763at2759"/>
<dbReference type="GO" id="GO:0006383">
    <property type="term" value="P:transcription by RNA polymerase III"/>
    <property type="evidence" value="ECO:0007669"/>
    <property type="project" value="InterPro"/>
</dbReference>
<gene>
    <name evidence="7" type="ORF">I316_06930</name>
</gene>
<comment type="subcellular location">
    <subcellularLocation>
        <location evidence="1">Nucleus</location>
    </subcellularLocation>
</comment>
<dbReference type="PANTHER" id="PTHR12780">
    <property type="entry name" value="RNA POLYMERASE III DNA DIRECTED , 39KD SUBUNIT-RELATED"/>
    <property type="match status" value="1"/>
</dbReference>
<evidence type="ECO:0000256" key="1">
    <source>
        <dbReference type="ARBA" id="ARBA00004123"/>
    </source>
</evidence>
<dbReference type="InterPro" id="IPR007832">
    <property type="entry name" value="RNA_pol_Rpc34"/>
</dbReference>
<keyword evidence="4" id="KW-0804">Transcription</keyword>
<name>A0A1B9GJZ8_9TREE</name>
<evidence type="ECO:0000256" key="6">
    <source>
        <dbReference type="SAM" id="MobiDB-lite"/>
    </source>
</evidence>
<feature type="compositionally biased region" description="Basic and acidic residues" evidence="6">
    <location>
        <begin position="387"/>
        <end position="398"/>
    </location>
</feature>
<feature type="compositionally biased region" description="Gly residues" evidence="6">
    <location>
        <begin position="597"/>
        <end position="613"/>
    </location>
</feature>
<accession>A0A1B9GJZ8</accession>
<dbReference type="Gene3D" id="1.10.10.10">
    <property type="entry name" value="Winged helix-like DNA-binding domain superfamily/Winged helix DNA-binding domain"/>
    <property type="match status" value="1"/>
</dbReference>
<evidence type="ECO:0000256" key="4">
    <source>
        <dbReference type="ARBA" id="ARBA00023163"/>
    </source>
</evidence>
<keyword evidence="3 7" id="KW-0240">DNA-directed RNA polymerase</keyword>
<proteinExistence type="inferred from homology"/>
<feature type="region of interest" description="Disordered" evidence="6">
    <location>
        <begin position="273"/>
        <end position="438"/>
    </location>
</feature>
<reference evidence="7 8" key="1">
    <citation type="submission" date="2013-07" db="EMBL/GenBank/DDBJ databases">
        <title>The Genome Sequence of Cryptococcus heveanensis BCC8398.</title>
        <authorList>
            <consortium name="The Broad Institute Genome Sequencing Platform"/>
            <person name="Cuomo C."/>
            <person name="Litvintseva A."/>
            <person name="Chen Y."/>
            <person name="Heitman J."/>
            <person name="Sun S."/>
            <person name="Springer D."/>
            <person name="Dromer F."/>
            <person name="Young S.K."/>
            <person name="Zeng Q."/>
            <person name="Gargeya S."/>
            <person name="Fitzgerald M."/>
            <person name="Abouelleil A."/>
            <person name="Alvarado L."/>
            <person name="Berlin A.M."/>
            <person name="Chapman S.B."/>
            <person name="Dewar J."/>
            <person name="Goldberg J."/>
            <person name="Griggs A."/>
            <person name="Gujja S."/>
            <person name="Hansen M."/>
            <person name="Howarth C."/>
            <person name="Imamovic A."/>
            <person name="Larimer J."/>
            <person name="McCowan C."/>
            <person name="Murphy C."/>
            <person name="Pearson M."/>
            <person name="Priest M."/>
            <person name="Roberts A."/>
            <person name="Saif S."/>
            <person name="Shea T."/>
            <person name="Sykes S."/>
            <person name="Wortman J."/>
            <person name="Nusbaum C."/>
            <person name="Birren B."/>
        </authorList>
    </citation>
    <scope>NUCLEOTIDE SEQUENCE [LARGE SCALE GENOMIC DNA]</scope>
    <source>
        <strain evidence="7 8">BCC8398</strain>
    </source>
</reference>
<organism evidence="7 8">
    <name type="scientific">Kwoniella heveanensis BCC8398</name>
    <dbReference type="NCBI Taxonomy" id="1296120"/>
    <lineage>
        <taxon>Eukaryota</taxon>
        <taxon>Fungi</taxon>
        <taxon>Dikarya</taxon>
        <taxon>Basidiomycota</taxon>
        <taxon>Agaricomycotina</taxon>
        <taxon>Tremellomycetes</taxon>
        <taxon>Tremellales</taxon>
        <taxon>Cryptococcaceae</taxon>
        <taxon>Kwoniella</taxon>
    </lineage>
</organism>
<dbReference type="SUPFAM" id="SSF46785">
    <property type="entry name" value="Winged helix' DNA-binding domain"/>
    <property type="match status" value="1"/>
</dbReference>
<feature type="compositionally biased region" description="Acidic residues" evidence="6">
    <location>
        <begin position="294"/>
        <end position="305"/>
    </location>
</feature>
<evidence type="ECO:0000256" key="5">
    <source>
        <dbReference type="ARBA" id="ARBA00023242"/>
    </source>
</evidence>
<dbReference type="InterPro" id="IPR016049">
    <property type="entry name" value="RNA_pol_Rpc34-like"/>
</dbReference>
<feature type="compositionally biased region" description="Basic residues" evidence="6">
    <location>
        <begin position="338"/>
        <end position="376"/>
    </location>
</feature>
<dbReference type="InterPro" id="IPR036390">
    <property type="entry name" value="WH_DNA-bd_sf"/>
</dbReference>
<dbReference type="AlphaFoldDB" id="A0A1B9GJZ8"/>
<feature type="compositionally biased region" description="Basic and acidic residues" evidence="6">
    <location>
        <begin position="306"/>
        <end position="322"/>
    </location>
</feature>
<protein>
    <submittedName>
        <fullName evidence="7">DNA-directed RNA polymerase III subunit RPC6</fullName>
    </submittedName>
</protein>
<feature type="compositionally biased region" description="Low complexity" evidence="6">
    <location>
        <begin position="406"/>
        <end position="438"/>
    </location>
</feature>
<dbReference type="STRING" id="1296120.A0A1B9GJZ8"/>
<sequence length="620" mass="67591">MTSMSNSDQQVWKKVLAAKNKYMTLQQIEASFPSMSKKAVLSSVGNLVKLRLFSTSKSKEDDKTTIFHAHHPEEAKQKATLTQEQSIVLQIIGAAGNRGIASAQIGRQIGNETMPQAILRKTVRGLENAGHIKQFKPVNAPTTVYFVLSHLKPPEEISGGVWFDDNKEYDQQLVETICTVLLSRVRSFTYADQKKRSEKDRKLVPNALILSSKNYPQLTPQALRIYVNKLGVTSANLSVKNVMECMRALELDGLVEAIKPLGGVYIADEDVAGAGGSDDDDKPSSSKRKKLDIGVDDEDDLDEDERERRKELALRKAKEKAKEKKRRERAKEKEKKEKERRKKKEEKKRKEKEREKKRKKKEKDKKKEKEKKKKKKIDSDDSDADSDDRLVSIRDEGKKRKKRSRSSSISSVASSASSSSVSSSSSSSSSSSVASSSSVSSVASSQLDEALVPLKPKSSLAAAGAGAGAGGSFIPTLFPGGTGGGLTDLTDTAVIYRATNRLDVSLGQTQAPCGKCPVFAFCEEDGPVNPDGCRYYSDWLGDNVGGWEKDALAKMRPELIEEEPQPDLNATAAGGVDGQGQGSELNGDVDGEDFGDGGEANGEYADGGEGGYGDVEMDQY</sequence>
<comment type="similarity">
    <text evidence="2">Belongs to the eukaryotic RPC34/RPC39 RNA polymerase subunit family.</text>
</comment>
<reference evidence="8" key="2">
    <citation type="submission" date="2013-12" db="EMBL/GenBank/DDBJ databases">
        <title>Evolution of pathogenesis and genome organization in the Tremellales.</title>
        <authorList>
            <person name="Cuomo C."/>
            <person name="Litvintseva A."/>
            <person name="Heitman J."/>
            <person name="Chen Y."/>
            <person name="Sun S."/>
            <person name="Springer D."/>
            <person name="Dromer F."/>
            <person name="Young S."/>
            <person name="Zeng Q."/>
            <person name="Chapman S."/>
            <person name="Gujja S."/>
            <person name="Saif S."/>
            <person name="Birren B."/>
        </authorList>
    </citation>
    <scope>NUCLEOTIDE SEQUENCE [LARGE SCALE GENOMIC DNA]</scope>
    <source>
        <strain evidence="8">BCC8398</strain>
    </source>
</reference>
<keyword evidence="5" id="KW-0539">Nucleus</keyword>
<dbReference type="Proteomes" id="UP000092666">
    <property type="component" value="Unassembled WGS sequence"/>
</dbReference>
<feature type="region of interest" description="Disordered" evidence="6">
    <location>
        <begin position="564"/>
        <end position="620"/>
    </location>
</feature>